<gene>
    <name evidence="1" type="ORF">RRG08_050317</name>
</gene>
<proteinExistence type="predicted"/>
<evidence type="ECO:0000313" key="2">
    <source>
        <dbReference type="Proteomes" id="UP001283361"/>
    </source>
</evidence>
<sequence>MCGPTDKVQSYLLLVTKPAADVWRNSLIAASCPGAENRNPIGELNGTRFRIVLVLFDPVTTSRHPETIWWRSRPRVDEVHNQLIDTLTQ</sequence>
<reference evidence="1" key="1">
    <citation type="journal article" date="2023" name="G3 (Bethesda)">
        <title>A reference genome for the long-term kleptoplast-retaining sea slug Elysia crispata morphotype clarki.</title>
        <authorList>
            <person name="Eastman K.E."/>
            <person name="Pendleton A.L."/>
            <person name="Shaikh M.A."/>
            <person name="Suttiyut T."/>
            <person name="Ogas R."/>
            <person name="Tomko P."/>
            <person name="Gavelis G."/>
            <person name="Widhalm J.R."/>
            <person name="Wisecaver J.H."/>
        </authorList>
    </citation>
    <scope>NUCLEOTIDE SEQUENCE</scope>
    <source>
        <strain evidence="1">ECLA1</strain>
    </source>
</reference>
<comment type="caution">
    <text evidence="1">The sequence shown here is derived from an EMBL/GenBank/DDBJ whole genome shotgun (WGS) entry which is preliminary data.</text>
</comment>
<organism evidence="1 2">
    <name type="scientific">Elysia crispata</name>
    <name type="common">lettuce slug</name>
    <dbReference type="NCBI Taxonomy" id="231223"/>
    <lineage>
        <taxon>Eukaryota</taxon>
        <taxon>Metazoa</taxon>
        <taxon>Spiralia</taxon>
        <taxon>Lophotrochozoa</taxon>
        <taxon>Mollusca</taxon>
        <taxon>Gastropoda</taxon>
        <taxon>Heterobranchia</taxon>
        <taxon>Euthyneura</taxon>
        <taxon>Panpulmonata</taxon>
        <taxon>Sacoglossa</taxon>
        <taxon>Placobranchoidea</taxon>
        <taxon>Plakobranchidae</taxon>
        <taxon>Elysia</taxon>
    </lineage>
</organism>
<dbReference type="AlphaFoldDB" id="A0AAE1DPB7"/>
<evidence type="ECO:0000313" key="1">
    <source>
        <dbReference type="EMBL" id="KAK3777929.1"/>
    </source>
</evidence>
<dbReference type="EMBL" id="JAWDGP010003056">
    <property type="protein sequence ID" value="KAK3777929.1"/>
    <property type="molecule type" value="Genomic_DNA"/>
</dbReference>
<accession>A0AAE1DPB7</accession>
<dbReference type="Proteomes" id="UP001283361">
    <property type="component" value="Unassembled WGS sequence"/>
</dbReference>
<name>A0AAE1DPB7_9GAST</name>
<keyword evidence="2" id="KW-1185">Reference proteome</keyword>
<protein>
    <submittedName>
        <fullName evidence="1">Uncharacterized protein</fullName>
    </submittedName>
</protein>